<evidence type="ECO:0000259" key="6">
    <source>
        <dbReference type="PROSITE" id="PS50111"/>
    </source>
</evidence>
<dbReference type="Pfam" id="PF00015">
    <property type="entry name" value="MCPsignal"/>
    <property type="match status" value="1"/>
</dbReference>
<evidence type="ECO:0000256" key="5">
    <source>
        <dbReference type="SAM" id="Phobius"/>
    </source>
</evidence>
<proteinExistence type="inferred from homology"/>
<evidence type="ECO:0000256" key="4">
    <source>
        <dbReference type="SAM" id="MobiDB-lite"/>
    </source>
</evidence>
<protein>
    <submittedName>
        <fullName evidence="8">Methyl-accepting chemotaxis protein</fullName>
    </submittedName>
</protein>
<evidence type="ECO:0000259" key="7">
    <source>
        <dbReference type="PROSITE" id="PS50885"/>
    </source>
</evidence>
<dbReference type="InterPro" id="IPR029151">
    <property type="entry name" value="Sensor-like_sf"/>
</dbReference>
<keyword evidence="9" id="KW-1185">Reference proteome</keyword>
<dbReference type="EMBL" id="JBJHZY010000002">
    <property type="protein sequence ID" value="MFL0268467.1"/>
    <property type="molecule type" value="Genomic_DNA"/>
</dbReference>
<feature type="domain" description="Methyl-accepting transducer" evidence="6">
    <location>
        <begin position="277"/>
        <end position="527"/>
    </location>
</feature>
<accession>A0ABW8TSB7</accession>
<keyword evidence="5" id="KW-1133">Transmembrane helix</keyword>
<evidence type="ECO:0000313" key="9">
    <source>
        <dbReference type="Proteomes" id="UP001623661"/>
    </source>
</evidence>
<dbReference type="InterPro" id="IPR004089">
    <property type="entry name" value="MCPsignal_dom"/>
</dbReference>
<evidence type="ECO:0000256" key="3">
    <source>
        <dbReference type="PROSITE-ProRule" id="PRU00284"/>
    </source>
</evidence>
<evidence type="ECO:0000256" key="1">
    <source>
        <dbReference type="ARBA" id="ARBA00023224"/>
    </source>
</evidence>
<dbReference type="PANTHER" id="PTHR32089:SF112">
    <property type="entry name" value="LYSOZYME-LIKE PROTEIN-RELATED"/>
    <property type="match status" value="1"/>
</dbReference>
<reference evidence="8 9" key="1">
    <citation type="submission" date="2024-11" db="EMBL/GenBank/DDBJ databases">
        <authorList>
            <person name="Heng Y.C."/>
            <person name="Lim A.C.H."/>
            <person name="Lee J.K.Y."/>
            <person name="Kittelmann S."/>
        </authorList>
    </citation>
    <scope>NUCLEOTIDE SEQUENCE [LARGE SCALE GENOMIC DNA]</scope>
    <source>
        <strain evidence="8 9">WILCCON 0202</strain>
    </source>
</reference>
<dbReference type="RefSeq" id="WP_406765098.1">
    <property type="nucleotide sequence ID" value="NZ_JBJHZY010000002.1"/>
</dbReference>
<name>A0ABW8TSB7_9CLOT</name>
<dbReference type="InterPro" id="IPR003660">
    <property type="entry name" value="HAMP_dom"/>
</dbReference>
<dbReference type="SUPFAM" id="SSF58104">
    <property type="entry name" value="Methyl-accepting chemotaxis protein (MCP) signaling domain"/>
    <property type="match status" value="1"/>
</dbReference>
<feature type="transmembrane region" description="Helical" evidence="5">
    <location>
        <begin position="9"/>
        <end position="30"/>
    </location>
</feature>
<dbReference type="PROSITE" id="PS50885">
    <property type="entry name" value="HAMP"/>
    <property type="match status" value="1"/>
</dbReference>
<dbReference type="Proteomes" id="UP001623661">
    <property type="component" value="Unassembled WGS sequence"/>
</dbReference>
<comment type="similarity">
    <text evidence="2">Belongs to the methyl-accepting chemotaxis (MCP) protein family.</text>
</comment>
<keyword evidence="1 3" id="KW-0807">Transducer</keyword>
<evidence type="ECO:0000256" key="2">
    <source>
        <dbReference type="ARBA" id="ARBA00029447"/>
    </source>
</evidence>
<feature type="region of interest" description="Disordered" evidence="4">
    <location>
        <begin position="98"/>
        <end position="127"/>
    </location>
</feature>
<sequence length="563" mass="61743">MFKSLKQKLLVTFIILTSICTITFMGVSYYDVQKAAISQMKNDGNTLISTINREITRYKIDNLEDIHNLFSEVKKESNGSISYISLVDTNMKMLASDEKSETKDTAADTVSSATENNSISTTDKNSINGVTKNGETTGFIFKSPSGEQVYNVATPFYEGDKLIGTINIGISLQSMNKVIQNTFLQSLLFSILVLVLAILLGLIISGSITRPISKIVKNLDKFSNGDFTINFDSKGRDELAKLSSALNNSIKILKNTISGIKQVVTELNTISSQLMAFGEVAAASTKDASNSVEDVFNSVSDQNIHITDIFHKLEVFGTTLDNVSNKVENATSSSERIKENADVGSEKLKVLVHSIEDVRNSFIETNKEINILSHDVTKIVNITEVINNVAEQTNLLALNAGIEAARAGEAGRGFTVVAEEIKKLAEQVLEASKDINNIVNEVSKNVEDVSGSSEFISEKMDRQLTIIDETVTSFNIIMKEVNNTLPQIENVCTSIKNTVLENERIFYDVQSVTAINDKVNASAKSISSISEEQLKNVKQLLNSAEAISFTAEKLAEDIEEFKI</sequence>
<feature type="domain" description="HAMP" evidence="7">
    <location>
        <begin position="206"/>
        <end position="258"/>
    </location>
</feature>
<dbReference type="SMART" id="SM00304">
    <property type="entry name" value="HAMP"/>
    <property type="match status" value="1"/>
</dbReference>
<feature type="transmembrane region" description="Helical" evidence="5">
    <location>
        <begin position="183"/>
        <end position="204"/>
    </location>
</feature>
<feature type="compositionally biased region" description="Polar residues" evidence="4">
    <location>
        <begin position="108"/>
        <end position="127"/>
    </location>
</feature>
<keyword evidence="5" id="KW-0812">Transmembrane</keyword>
<gene>
    <name evidence="8" type="ORF">ACJDUH_10140</name>
</gene>
<dbReference type="Gene3D" id="6.10.340.10">
    <property type="match status" value="1"/>
</dbReference>
<dbReference type="SUPFAM" id="SSF103190">
    <property type="entry name" value="Sensory domain-like"/>
    <property type="match status" value="1"/>
</dbReference>
<dbReference type="PANTHER" id="PTHR32089">
    <property type="entry name" value="METHYL-ACCEPTING CHEMOTAXIS PROTEIN MCPB"/>
    <property type="match status" value="1"/>
</dbReference>
<dbReference type="Gene3D" id="1.10.287.950">
    <property type="entry name" value="Methyl-accepting chemotaxis protein"/>
    <property type="match status" value="1"/>
</dbReference>
<keyword evidence="5" id="KW-0472">Membrane</keyword>
<evidence type="ECO:0000313" key="8">
    <source>
        <dbReference type="EMBL" id="MFL0268467.1"/>
    </source>
</evidence>
<organism evidence="8 9">
    <name type="scientific">Candidatus Clostridium radicumherbarum</name>
    <dbReference type="NCBI Taxonomy" id="3381662"/>
    <lineage>
        <taxon>Bacteria</taxon>
        <taxon>Bacillati</taxon>
        <taxon>Bacillota</taxon>
        <taxon>Clostridia</taxon>
        <taxon>Eubacteriales</taxon>
        <taxon>Clostridiaceae</taxon>
        <taxon>Clostridium</taxon>
    </lineage>
</organism>
<dbReference type="CDD" id="cd06225">
    <property type="entry name" value="HAMP"/>
    <property type="match status" value="1"/>
</dbReference>
<comment type="caution">
    <text evidence="8">The sequence shown here is derived from an EMBL/GenBank/DDBJ whole genome shotgun (WGS) entry which is preliminary data.</text>
</comment>
<dbReference type="Pfam" id="PF00672">
    <property type="entry name" value="HAMP"/>
    <property type="match status" value="1"/>
</dbReference>
<dbReference type="PROSITE" id="PS50111">
    <property type="entry name" value="CHEMOTAXIS_TRANSDUC_2"/>
    <property type="match status" value="1"/>
</dbReference>
<dbReference type="SMART" id="SM00283">
    <property type="entry name" value="MA"/>
    <property type="match status" value="1"/>
</dbReference>